<keyword evidence="1" id="KW-0812">Transmembrane</keyword>
<keyword evidence="2" id="KW-0934">Plastid</keyword>
<feature type="transmembrane region" description="Helical" evidence="1">
    <location>
        <begin position="73"/>
        <end position="104"/>
    </location>
</feature>
<organism evidence="2">
    <name type="scientific">Palmaria palmata</name>
    <name type="common">Dulse</name>
    <name type="synonym">Rhodymenia palmata</name>
    <dbReference type="NCBI Taxonomy" id="2822"/>
    <lineage>
        <taxon>Eukaryota</taxon>
        <taxon>Rhodophyta</taxon>
        <taxon>Florideophyceae</taxon>
        <taxon>Nemaliophycidae</taxon>
        <taxon>Palmariales</taxon>
        <taxon>Palmariaceae</taxon>
        <taxon>Palmaria</taxon>
    </lineage>
</organism>
<feature type="transmembrane region" description="Helical" evidence="1">
    <location>
        <begin position="124"/>
        <end position="148"/>
    </location>
</feature>
<geneLocation type="chloroplast" evidence="2"/>
<dbReference type="EMBL" id="AB807662">
    <property type="protein sequence ID" value="BBI37290.1"/>
    <property type="molecule type" value="Genomic_DNA"/>
</dbReference>
<keyword evidence="1" id="KW-1133">Transmembrane helix</keyword>
<feature type="transmembrane region" description="Helical" evidence="1">
    <location>
        <begin position="224"/>
        <end position="249"/>
    </location>
</feature>
<dbReference type="AlphaFoldDB" id="A0A455TPD0"/>
<accession>A0A455TPD0</accession>
<reference evidence="2" key="1">
    <citation type="journal article" date="2019" name="Mar. Drugs">
        <title>In Silico Analysis of Relationship between Proteins from Plastid Genome of Red Alga Palmaria sp. (Japan) and Angiotensin I Converting Enzyme Inhibitory Peptides.</title>
        <authorList>
            <person name="Kumagai Y."/>
            <person name="Miyabe Y."/>
            <person name="Takeda T."/>
            <person name="Adachi K."/>
            <person name="Yasui H."/>
            <person name="Kishimura H."/>
        </authorList>
    </citation>
    <scope>NUCLEOTIDE SEQUENCE</scope>
</reference>
<keyword evidence="1" id="KW-0472">Membrane</keyword>
<gene>
    <name evidence="2" type="primary">ycf92</name>
</gene>
<proteinExistence type="predicted"/>
<evidence type="ECO:0000256" key="1">
    <source>
        <dbReference type="SAM" id="Phobius"/>
    </source>
</evidence>
<feature type="transmembrane region" description="Helical" evidence="1">
    <location>
        <begin position="45"/>
        <end position="61"/>
    </location>
</feature>
<evidence type="ECO:0000313" key="2">
    <source>
        <dbReference type="EMBL" id="BBI37290.1"/>
    </source>
</evidence>
<name>A0A455TPD0_PALPL</name>
<feature type="transmembrane region" description="Helical" evidence="1">
    <location>
        <begin position="21"/>
        <end position="39"/>
    </location>
</feature>
<protein>
    <submittedName>
        <fullName evidence="2">Uncharacterized protein ycf92</fullName>
    </submittedName>
</protein>
<keyword evidence="2" id="KW-0150">Chloroplast</keyword>
<sequence>MINISFFQTYLHYPKSWAHKLSVSNKIFTSSVIFCMLPLTSNLHLSTQAILFVFIHLIYNWRNYCRKKLFRVMIVYSFIILIVVITDRSSSLYLCINVCLQMNYKMPIVYPSFPVSLIKDKSRVYFFTAMLPSLSIRSFSVIMIYCIVHNIIEYSTRYENILLQNSYYISILGLKTTILEELKLITILAYYFIHNNEEALRSTTASIYVKGFNFNFKHSNKKMYLILLLLYLKIIKTINNTLGCARIIYSKELLTEHKEKWLLR</sequence>